<dbReference type="RefSeq" id="WP_058738355.1">
    <property type="nucleotide sequence ID" value="NZ_CP011266.1"/>
</dbReference>
<dbReference type="AlphaFoldDB" id="A0A0U2L378"/>
<dbReference type="OrthoDB" id="386411at2157"/>
<feature type="compositionally biased region" description="Low complexity" evidence="1">
    <location>
        <begin position="51"/>
        <end position="65"/>
    </location>
</feature>
<feature type="region of interest" description="Disordered" evidence="1">
    <location>
        <begin position="47"/>
        <end position="112"/>
    </location>
</feature>
<keyword evidence="3" id="KW-1185">Reference proteome</keyword>
<dbReference type="Proteomes" id="UP000067738">
    <property type="component" value="Chromosome"/>
</dbReference>
<feature type="compositionally biased region" description="Gly residues" evidence="1">
    <location>
        <begin position="66"/>
        <end position="104"/>
    </location>
</feature>
<sequence>MDKSNLIISIIVVLCIAAAVAAYGIINNQDAVFSDLASMNSGSGNGGNGIGNNTTQNGTSTSSDGSGSGGSSSGGNGAGSGSGSGSSSGGSGSGSGSGSGGGSSSGPNYSSSQIRSIANSHIGESGCYAGTPSYSGGYWYVTIYNSTDNSAVDGFVINDRNGFVSRG</sequence>
<proteinExistence type="predicted"/>
<protein>
    <submittedName>
        <fullName evidence="2">Uncharacterized protein</fullName>
    </submittedName>
</protein>
<dbReference type="PATRIC" id="fig|230361.4.peg.190"/>
<reference evidence="2 3" key="1">
    <citation type="submission" date="2015-04" db="EMBL/GenBank/DDBJ databases">
        <title>The complete genome sequence of the rumen methanogen Methanobrevibacter millerae SM9.</title>
        <authorList>
            <person name="Leahy S.C."/>
            <person name="Kelly W.J."/>
            <person name="Pacheco D.M."/>
            <person name="Li D."/>
            <person name="Altermann E."/>
            <person name="Attwood G.T."/>
        </authorList>
    </citation>
    <scope>NUCLEOTIDE SEQUENCE [LARGE SCALE GENOMIC DNA]</scope>
    <source>
        <strain evidence="2 3">SM9</strain>
    </source>
</reference>
<evidence type="ECO:0000313" key="2">
    <source>
        <dbReference type="EMBL" id="ALT67998.1"/>
    </source>
</evidence>
<evidence type="ECO:0000313" key="3">
    <source>
        <dbReference type="Proteomes" id="UP000067738"/>
    </source>
</evidence>
<dbReference type="GeneID" id="26735169"/>
<gene>
    <name evidence="2" type="ORF">sm9_0189</name>
</gene>
<evidence type="ECO:0000256" key="1">
    <source>
        <dbReference type="SAM" id="MobiDB-lite"/>
    </source>
</evidence>
<name>A0A0U2L378_9EURY</name>
<accession>A0A0U2L378</accession>
<dbReference type="EMBL" id="CP011266">
    <property type="protein sequence ID" value="ALT67998.1"/>
    <property type="molecule type" value="Genomic_DNA"/>
</dbReference>
<organism evidence="2 3">
    <name type="scientific">Methanobrevibacter millerae</name>
    <dbReference type="NCBI Taxonomy" id="230361"/>
    <lineage>
        <taxon>Archaea</taxon>
        <taxon>Methanobacteriati</taxon>
        <taxon>Methanobacteriota</taxon>
        <taxon>Methanomada group</taxon>
        <taxon>Methanobacteria</taxon>
        <taxon>Methanobacteriales</taxon>
        <taxon>Methanobacteriaceae</taxon>
        <taxon>Methanobrevibacter</taxon>
    </lineage>
</organism>
<dbReference type="KEGG" id="mmil:sm9_0189"/>